<dbReference type="SUPFAM" id="SSF46785">
    <property type="entry name" value="Winged helix' DNA-binding domain"/>
    <property type="match status" value="1"/>
</dbReference>
<dbReference type="RefSeq" id="WP_337918495.1">
    <property type="nucleotide sequence ID" value="NZ_BAABJL010000160.1"/>
</dbReference>
<sequence>MADTTAAAERMALVLAQNGMQKATARVMTAFLFADQDSVTAPELGEQLGISSGAVSGAIKMLLTVGLIERVPAPTSRREHYRLRDGAWATLMSAQNGVVQAMFEVAEEGIQAAGQDSLAAMRLAEMRDFYSYMFSELPALIERWQVERRQRETR</sequence>
<dbReference type="InterPro" id="IPR036390">
    <property type="entry name" value="WH_DNA-bd_sf"/>
</dbReference>
<evidence type="ECO:0000256" key="3">
    <source>
        <dbReference type="ARBA" id="ARBA00023163"/>
    </source>
</evidence>
<organism evidence="5 6">
    <name type="scientific">Actinopolymorpha pittospori</name>
    <dbReference type="NCBI Taxonomy" id="648752"/>
    <lineage>
        <taxon>Bacteria</taxon>
        <taxon>Bacillati</taxon>
        <taxon>Actinomycetota</taxon>
        <taxon>Actinomycetes</taxon>
        <taxon>Propionibacteriales</taxon>
        <taxon>Actinopolymorphaceae</taxon>
        <taxon>Actinopolymorpha</taxon>
    </lineage>
</organism>
<dbReference type="Proteomes" id="UP000638648">
    <property type="component" value="Unassembled WGS sequence"/>
</dbReference>
<dbReference type="PANTHER" id="PTHR38465:SF2">
    <property type="entry name" value="HTH-TYPE TRANSCRIPTIONAL REGULATOR MMPR5"/>
    <property type="match status" value="1"/>
</dbReference>
<dbReference type="GO" id="GO:0003677">
    <property type="term" value="F:DNA binding"/>
    <property type="evidence" value="ECO:0007669"/>
    <property type="project" value="UniProtKB-KW"/>
</dbReference>
<comment type="caution">
    <text evidence="5">The sequence shown here is derived from an EMBL/GenBank/DDBJ whole genome shotgun (WGS) entry which is preliminary data.</text>
</comment>
<dbReference type="InterPro" id="IPR052362">
    <property type="entry name" value="HTH-GbsR_regulator"/>
</dbReference>
<keyword evidence="2 5" id="KW-0238">DNA-binding</keyword>
<evidence type="ECO:0000256" key="2">
    <source>
        <dbReference type="ARBA" id="ARBA00023125"/>
    </source>
</evidence>
<gene>
    <name evidence="5" type="ORF">HEB94_010078</name>
</gene>
<reference evidence="5" key="1">
    <citation type="submission" date="2020-10" db="EMBL/GenBank/DDBJ databases">
        <title>Sequencing the genomes of 1000 actinobacteria strains.</title>
        <authorList>
            <person name="Klenk H.-P."/>
        </authorList>
    </citation>
    <scope>NUCLEOTIDE SEQUENCE</scope>
    <source>
        <strain evidence="5">DSM 45354</strain>
    </source>
</reference>
<dbReference type="EMBL" id="JADBEM010000001">
    <property type="protein sequence ID" value="MBE1613230.1"/>
    <property type="molecule type" value="Genomic_DNA"/>
</dbReference>
<keyword evidence="6" id="KW-1185">Reference proteome</keyword>
<keyword evidence="3" id="KW-0804">Transcription</keyword>
<dbReference type="PANTHER" id="PTHR38465">
    <property type="entry name" value="HTH-TYPE TRANSCRIPTIONAL REGULATOR MJ1563-RELATED"/>
    <property type="match status" value="1"/>
</dbReference>
<dbReference type="InterPro" id="IPR036388">
    <property type="entry name" value="WH-like_DNA-bd_sf"/>
</dbReference>
<feature type="domain" description="HTH marR-type" evidence="4">
    <location>
        <begin position="30"/>
        <end position="79"/>
    </location>
</feature>
<dbReference type="Pfam" id="PF12802">
    <property type="entry name" value="MarR_2"/>
    <property type="match status" value="1"/>
</dbReference>
<dbReference type="AlphaFoldDB" id="A0A927RIF5"/>
<keyword evidence="1" id="KW-0805">Transcription regulation</keyword>
<dbReference type="Gene3D" id="1.10.10.10">
    <property type="entry name" value="Winged helix-like DNA-binding domain superfamily/Winged helix DNA-binding domain"/>
    <property type="match status" value="1"/>
</dbReference>
<dbReference type="Gene3D" id="1.10.287.160">
    <property type="entry name" value="HR1 repeat"/>
    <property type="match status" value="1"/>
</dbReference>
<evidence type="ECO:0000313" key="5">
    <source>
        <dbReference type="EMBL" id="MBE1613230.1"/>
    </source>
</evidence>
<accession>A0A927RIF5</accession>
<protein>
    <submittedName>
        <fullName evidence="5">DNA-binding transcriptional regulator GbsR (MarR family)</fullName>
    </submittedName>
</protein>
<dbReference type="GO" id="GO:0003700">
    <property type="term" value="F:DNA-binding transcription factor activity"/>
    <property type="evidence" value="ECO:0007669"/>
    <property type="project" value="InterPro"/>
</dbReference>
<evidence type="ECO:0000256" key="1">
    <source>
        <dbReference type="ARBA" id="ARBA00023015"/>
    </source>
</evidence>
<name>A0A927RIF5_9ACTN</name>
<proteinExistence type="predicted"/>
<dbReference type="InterPro" id="IPR000835">
    <property type="entry name" value="HTH_MarR-typ"/>
</dbReference>
<evidence type="ECO:0000313" key="6">
    <source>
        <dbReference type="Proteomes" id="UP000638648"/>
    </source>
</evidence>
<evidence type="ECO:0000259" key="4">
    <source>
        <dbReference type="Pfam" id="PF12802"/>
    </source>
</evidence>